<gene>
    <name evidence="1" type="ORF">EHS24_000885</name>
</gene>
<dbReference type="GeneID" id="39585428"/>
<comment type="caution">
    <text evidence="1">The sequence shown here is derived from an EMBL/GenBank/DDBJ whole genome shotgun (WGS) entry which is preliminary data.</text>
</comment>
<name>A0A427YBK8_9TREE</name>
<evidence type="ECO:0008006" key="3">
    <source>
        <dbReference type="Google" id="ProtNLM"/>
    </source>
</evidence>
<dbReference type="SUPFAM" id="SSF51735">
    <property type="entry name" value="NAD(P)-binding Rossmann-fold domains"/>
    <property type="match status" value="1"/>
</dbReference>
<dbReference type="Proteomes" id="UP000279236">
    <property type="component" value="Unassembled WGS sequence"/>
</dbReference>
<accession>A0A427YBK8</accession>
<evidence type="ECO:0000313" key="2">
    <source>
        <dbReference type="Proteomes" id="UP000279236"/>
    </source>
</evidence>
<proteinExistence type="predicted"/>
<dbReference type="InterPro" id="IPR036291">
    <property type="entry name" value="NAD(P)-bd_dom_sf"/>
</dbReference>
<reference evidence="1 2" key="1">
    <citation type="submission" date="2018-11" db="EMBL/GenBank/DDBJ databases">
        <title>Genome sequence of Apiotrichum porosum DSM 27194.</title>
        <authorList>
            <person name="Aliyu H."/>
            <person name="Gorte O."/>
            <person name="Ochsenreither K."/>
        </authorList>
    </citation>
    <scope>NUCLEOTIDE SEQUENCE [LARGE SCALE GENOMIC DNA]</scope>
    <source>
        <strain evidence="1 2">DSM 27194</strain>
    </source>
</reference>
<dbReference type="Gene3D" id="3.40.50.720">
    <property type="entry name" value="NAD(P)-binding Rossmann-like Domain"/>
    <property type="match status" value="1"/>
</dbReference>
<organism evidence="1 2">
    <name type="scientific">Apiotrichum porosum</name>
    <dbReference type="NCBI Taxonomy" id="105984"/>
    <lineage>
        <taxon>Eukaryota</taxon>
        <taxon>Fungi</taxon>
        <taxon>Dikarya</taxon>
        <taxon>Basidiomycota</taxon>
        <taxon>Agaricomycotina</taxon>
        <taxon>Tremellomycetes</taxon>
        <taxon>Trichosporonales</taxon>
        <taxon>Trichosporonaceae</taxon>
        <taxon>Apiotrichum</taxon>
    </lineage>
</organism>
<sequence length="271" mass="29125">MIVGLVEGTQGQAVLLRTAIEAEFKAAGISTQHILSPATETTLEGIDALLVFPNTADDCASSYQAEWASVGKRDGVRLFVPLRYGNPMGFEKGDPPFLAAIQPLLEHCDSIGLGVCRILTGPAMDAVLPGILRIEDGHATVVGKGDTPISFVHSQDVGRLVAAHFWNAKEDLSILAGAVIAPTGDPTTYNGALALVAKITNVPIDITHRPLNEVPLPDQFDFNYFLDWLMTAWETGRAHQTCSDNAESAVTDFEYRTVEEALRAALDQAQL</sequence>
<protein>
    <recommendedName>
        <fullName evidence="3">NmrA-like domain-containing protein</fullName>
    </recommendedName>
</protein>
<dbReference type="EMBL" id="RSCE01000001">
    <property type="protein sequence ID" value="RSH88347.1"/>
    <property type="molecule type" value="Genomic_DNA"/>
</dbReference>
<dbReference type="RefSeq" id="XP_028480555.1">
    <property type="nucleotide sequence ID" value="XM_028616698.1"/>
</dbReference>
<dbReference type="OrthoDB" id="5283654at2759"/>
<evidence type="ECO:0000313" key="1">
    <source>
        <dbReference type="EMBL" id="RSH88347.1"/>
    </source>
</evidence>
<dbReference type="AlphaFoldDB" id="A0A427YBK8"/>
<keyword evidence="2" id="KW-1185">Reference proteome</keyword>